<sequence>MNIMMFGHSGSSNRGCEAIVRSSSKIIKDTIKESMVYVASLRPETDKVINNVDKIIDGRSVDIKKYSYHYIISAVLQKVLKDESYALRRMYKKTIDNIKEMDVCLSIGGDAYCYGEQYWMYEIDKRIKAVGKKLVLWSASIGEEDMSHRKLDDLKAFDLILARESLTYNMLTQKGLNNVKLCADPAFTMEKEELPLPKGWTEGNVVGLNFSPLVASRNKESETAFRDLIKHILNVTDLTIALTPHVIEPGNNDFELLNKYYKEFKDTGRMIILPDNLTSIQYKGYIARMRFFIGARTHATIAAYSSCVPTMVLGYSIKSKGIAMDLFGEEKLVLGIKEISQSDKLINKFDEMVIQEKEIREKLEKVIPIIKERSYKVVEYLKEIVK</sequence>
<comment type="caution">
    <text evidence="2">The sequence shown here is derived from an EMBL/GenBank/DDBJ whole genome shotgun (WGS) entry which is preliminary data.</text>
</comment>
<accession>A0A919VG17</accession>
<protein>
    <recommendedName>
        <fullName evidence="1">Polysaccharide pyruvyl transferase domain-containing protein</fullName>
    </recommendedName>
</protein>
<dbReference type="PANTHER" id="PTHR36836">
    <property type="entry name" value="COLANIC ACID BIOSYNTHESIS PROTEIN WCAK"/>
    <property type="match status" value="1"/>
</dbReference>
<evidence type="ECO:0000313" key="3">
    <source>
        <dbReference type="Proteomes" id="UP000679179"/>
    </source>
</evidence>
<dbReference type="Pfam" id="PF04230">
    <property type="entry name" value="PS_pyruv_trans"/>
    <property type="match status" value="1"/>
</dbReference>
<organism evidence="2 3">
    <name type="scientific">Clostridium polyendosporum</name>
    <dbReference type="NCBI Taxonomy" id="69208"/>
    <lineage>
        <taxon>Bacteria</taxon>
        <taxon>Bacillati</taxon>
        <taxon>Bacillota</taxon>
        <taxon>Clostridia</taxon>
        <taxon>Eubacteriales</taxon>
        <taxon>Clostridiaceae</taxon>
        <taxon>Clostridium</taxon>
    </lineage>
</organism>
<dbReference type="PANTHER" id="PTHR36836:SF1">
    <property type="entry name" value="COLANIC ACID BIOSYNTHESIS PROTEIN WCAK"/>
    <property type="match status" value="1"/>
</dbReference>
<dbReference type="AlphaFoldDB" id="A0A919VG17"/>
<dbReference type="RefSeq" id="WP_212903466.1">
    <property type="nucleotide sequence ID" value="NZ_BOPZ01000009.1"/>
</dbReference>
<dbReference type="Proteomes" id="UP000679179">
    <property type="component" value="Unassembled WGS sequence"/>
</dbReference>
<dbReference type="InterPro" id="IPR007345">
    <property type="entry name" value="Polysacch_pyruvyl_Trfase"/>
</dbReference>
<dbReference type="EMBL" id="BOPZ01000009">
    <property type="protein sequence ID" value="GIM28742.1"/>
    <property type="molecule type" value="Genomic_DNA"/>
</dbReference>
<evidence type="ECO:0000259" key="1">
    <source>
        <dbReference type="Pfam" id="PF04230"/>
    </source>
</evidence>
<proteinExistence type="predicted"/>
<keyword evidence="3" id="KW-1185">Reference proteome</keyword>
<name>A0A919VG17_9CLOT</name>
<reference evidence="2" key="1">
    <citation type="submission" date="2021-03" db="EMBL/GenBank/DDBJ databases">
        <title>Taxonomic study of Clostridium polyendosporum from meadow-gley soil under rice.</title>
        <authorList>
            <person name="Kobayashi H."/>
            <person name="Tanizawa Y."/>
            <person name="Yagura M."/>
        </authorList>
    </citation>
    <scope>NUCLEOTIDE SEQUENCE</scope>
    <source>
        <strain evidence="2">JCM 30710</strain>
    </source>
</reference>
<evidence type="ECO:0000313" key="2">
    <source>
        <dbReference type="EMBL" id="GIM28742.1"/>
    </source>
</evidence>
<gene>
    <name evidence="2" type="ORF">CPJCM30710_14080</name>
</gene>
<feature type="domain" description="Polysaccharide pyruvyl transferase" evidence="1">
    <location>
        <begin position="13"/>
        <end position="316"/>
    </location>
</feature>